<protein>
    <submittedName>
        <fullName evidence="3">Uncharacterized protein</fullName>
    </submittedName>
</protein>
<dbReference type="EMBL" id="FNSV01000005">
    <property type="protein sequence ID" value="SEB67115.1"/>
    <property type="molecule type" value="Genomic_DNA"/>
</dbReference>
<feature type="transmembrane region" description="Helical" evidence="1">
    <location>
        <begin position="71"/>
        <end position="94"/>
    </location>
</feature>
<accession>A0A1H4L9V6</accession>
<keyword evidence="1" id="KW-0812">Transmembrane</keyword>
<name>A0A1H4L9V6_9NOCA</name>
<feature type="transmembrane region" description="Helical" evidence="1">
    <location>
        <begin position="144"/>
        <end position="163"/>
    </location>
</feature>
<keyword evidence="1" id="KW-1133">Transmembrane helix</keyword>
<proteinExistence type="predicted"/>
<reference evidence="3" key="1">
    <citation type="submission" date="2016-10" db="EMBL/GenBank/DDBJ databases">
        <authorList>
            <person name="de Groot N.N."/>
        </authorList>
    </citation>
    <scope>NUCLEOTIDE SEQUENCE [LARGE SCALE GENOMIC DNA]</scope>
    <source>
        <strain evidence="3">DSM 44498</strain>
    </source>
</reference>
<dbReference type="AlphaFoldDB" id="A0A1H4L9V6"/>
<keyword evidence="4" id="KW-1185">Reference proteome</keyword>
<evidence type="ECO:0000313" key="3">
    <source>
        <dbReference type="EMBL" id="SEB67115.1"/>
    </source>
</evidence>
<sequence length="164" mass="16794">MFGMLSVLADYIRPIPPFHLLFIGAIVTCSQERVPESAPSVGQFRYPFAARVGDSQNEVSIMKKKIAVRTAIASAVIAPAMIFAGGTAAAVPALSAGASGEVVVTVPAGENWTCFGFDSGFNFKTGAFGPGVAGKLSGFAKGNATVFCFGAAAPFFFTGSVAVT</sequence>
<reference evidence="4" key="2">
    <citation type="submission" date="2016-10" db="EMBL/GenBank/DDBJ databases">
        <authorList>
            <person name="Varghese N."/>
            <person name="Submissions S."/>
        </authorList>
    </citation>
    <scope>NUCLEOTIDE SEQUENCE [LARGE SCALE GENOMIC DNA]</scope>
    <source>
        <strain evidence="4">DSM 44498</strain>
    </source>
</reference>
<keyword evidence="1" id="KW-0472">Membrane</keyword>
<evidence type="ECO:0000313" key="4">
    <source>
        <dbReference type="Proteomes" id="UP000183561"/>
    </source>
</evidence>
<evidence type="ECO:0000313" key="2">
    <source>
        <dbReference type="EMBL" id="SEB33375.1"/>
    </source>
</evidence>
<gene>
    <name evidence="2" type="ORF">SAMN04490239_0715</name>
    <name evidence="3" type="ORF">SAMN04490239_1149</name>
</gene>
<dbReference type="Proteomes" id="UP000183561">
    <property type="component" value="Unassembled WGS sequence"/>
</dbReference>
<organism evidence="3 4">
    <name type="scientific">Rhodococcus koreensis</name>
    <dbReference type="NCBI Taxonomy" id="99653"/>
    <lineage>
        <taxon>Bacteria</taxon>
        <taxon>Bacillati</taxon>
        <taxon>Actinomycetota</taxon>
        <taxon>Actinomycetes</taxon>
        <taxon>Mycobacteriales</taxon>
        <taxon>Nocardiaceae</taxon>
        <taxon>Rhodococcus</taxon>
    </lineage>
</organism>
<evidence type="ECO:0000256" key="1">
    <source>
        <dbReference type="SAM" id="Phobius"/>
    </source>
</evidence>
<dbReference type="EMBL" id="FNSV01000004">
    <property type="protein sequence ID" value="SEB33375.1"/>
    <property type="molecule type" value="Genomic_DNA"/>
</dbReference>